<organism evidence="1 2">
    <name type="scientific">Azospirillum lipoferum</name>
    <dbReference type="NCBI Taxonomy" id="193"/>
    <lineage>
        <taxon>Bacteria</taxon>
        <taxon>Pseudomonadati</taxon>
        <taxon>Pseudomonadota</taxon>
        <taxon>Alphaproteobacteria</taxon>
        <taxon>Rhodospirillales</taxon>
        <taxon>Azospirillaceae</taxon>
        <taxon>Azospirillum</taxon>
    </lineage>
</organism>
<protein>
    <submittedName>
        <fullName evidence="1">Methyltransferase domain-containing protein</fullName>
    </submittedName>
</protein>
<keyword evidence="2" id="KW-1185">Reference proteome</keyword>
<dbReference type="AlphaFoldDB" id="A0A5A9GJ68"/>
<keyword evidence="1" id="KW-0489">Methyltransferase</keyword>
<gene>
    <name evidence="1" type="ORF">FZ942_22960</name>
</gene>
<dbReference type="OrthoDB" id="330884at2"/>
<dbReference type="CDD" id="cd02440">
    <property type="entry name" value="AdoMet_MTases"/>
    <property type="match status" value="1"/>
</dbReference>
<evidence type="ECO:0000313" key="1">
    <source>
        <dbReference type="EMBL" id="KAA0593754.1"/>
    </source>
</evidence>
<dbReference type="Pfam" id="PF13489">
    <property type="entry name" value="Methyltransf_23"/>
    <property type="match status" value="1"/>
</dbReference>
<accession>A0A5A9GJ68</accession>
<proteinExistence type="predicted"/>
<dbReference type="InterPro" id="IPR029063">
    <property type="entry name" value="SAM-dependent_MTases_sf"/>
</dbReference>
<dbReference type="Proteomes" id="UP000324927">
    <property type="component" value="Unassembled WGS sequence"/>
</dbReference>
<dbReference type="GO" id="GO:0008168">
    <property type="term" value="F:methyltransferase activity"/>
    <property type="evidence" value="ECO:0007669"/>
    <property type="project" value="UniProtKB-KW"/>
</dbReference>
<reference evidence="1 2" key="1">
    <citation type="submission" date="2019-08" db="EMBL/GenBank/DDBJ databases">
        <authorList>
            <person name="Grouzdev D."/>
            <person name="Tikhonova E."/>
            <person name="Kravchenko I."/>
        </authorList>
    </citation>
    <scope>NUCLEOTIDE SEQUENCE [LARGE SCALE GENOMIC DNA]</scope>
    <source>
        <strain evidence="1 2">59b</strain>
    </source>
</reference>
<dbReference type="GO" id="GO:0032259">
    <property type="term" value="P:methylation"/>
    <property type="evidence" value="ECO:0007669"/>
    <property type="project" value="UniProtKB-KW"/>
</dbReference>
<keyword evidence="1" id="KW-0808">Transferase</keyword>
<evidence type="ECO:0000313" key="2">
    <source>
        <dbReference type="Proteomes" id="UP000324927"/>
    </source>
</evidence>
<sequence>MRNVLNDFPGRLQRDPGFGNGRPIGIEVWSAEMNGTAYVDFYKRLGISPVAQDVSDLPRHFGRRDSLYRFLGIPAALVAERSVIEFGPGSGHNALFTASLKPNRYVLVDGNPVGVAETRANLACHGFCEGSIEVVESMFEGFDTAERFDIVLAEGFLAPHSDAPTRLLRHLSRFTAPGGILVITTVTPASLLSEMVRRLMRSRLIAPDAPASEQMALMRPILEPHLATLSGMSRSVEDWLLDNIIQPVRPDGLLTIPQALDTLSDDFDAYGSSPSFTTDLRWYKTVHGVRRGFNERMTECYFRRLETMVDYRFSPPEHEEETGRTLEGLCKGIWDLMTAAEATGKRLEAPERVSALLAPIADALRPRLPETAAALNEVSEVFTGHRSEAELRLFPAFWGRGQQYLSLIRRNSP</sequence>
<dbReference type="EMBL" id="VTTN01000010">
    <property type="protein sequence ID" value="KAA0593754.1"/>
    <property type="molecule type" value="Genomic_DNA"/>
</dbReference>
<dbReference type="SUPFAM" id="SSF53335">
    <property type="entry name" value="S-adenosyl-L-methionine-dependent methyltransferases"/>
    <property type="match status" value="1"/>
</dbReference>
<name>A0A5A9GJ68_AZOLI</name>
<comment type="caution">
    <text evidence="1">The sequence shown here is derived from an EMBL/GenBank/DDBJ whole genome shotgun (WGS) entry which is preliminary data.</text>
</comment>
<dbReference type="Gene3D" id="3.40.50.150">
    <property type="entry name" value="Vaccinia Virus protein VP39"/>
    <property type="match status" value="1"/>
</dbReference>